<name>A0A6J4PIX6_9RHOB</name>
<feature type="compositionally biased region" description="Basic residues" evidence="1">
    <location>
        <begin position="204"/>
        <end position="229"/>
    </location>
</feature>
<feature type="non-terminal residue" evidence="2">
    <location>
        <position position="499"/>
    </location>
</feature>
<feature type="non-terminal residue" evidence="2">
    <location>
        <position position="1"/>
    </location>
</feature>
<feature type="region of interest" description="Disordered" evidence="1">
    <location>
        <begin position="24"/>
        <end position="499"/>
    </location>
</feature>
<protein>
    <submittedName>
        <fullName evidence="2">ABC transporter, ATP-binding protein (Cluster 2, ribose/xylose/arabinose/galactose) / ABC transporter, ATP-binding protein (Cluster 2, ribose/xylose/arabinose/galactose)</fullName>
    </submittedName>
</protein>
<evidence type="ECO:0000313" key="2">
    <source>
        <dbReference type="EMBL" id="CAA9411434.1"/>
    </source>
</evidence>
<evidence type="ECO:0000256" key="1">
    <source>
        <dbReference type="SAM" id="MobiDB-lite"/>
    </source>
</evidence>
<feature type="compositionally biased region" description="Basic residues" evidence="1">
    <location>
        <begin position="154"/>
        <end position="165"/>
    </location>
</feature>
<feature type="compositionally biased region" description="Basic and acidic residues" evidence="1">
    <location>
        <begin position="92"/>
        <end position="102"/>
    </location>
</feature>
<feature type="compositionally biased region" description="Basic and acidic residues" evidence="1">
    <location>
        <begin position="31"/>
        <end position="50"/>
    </location>
</feature>
<dbReference type="AlphaFoldDB" id="A0A6J4PIX6"/>
<feature type="compositionally biased region" description="Basic residues" evidence="1">
    <location>
        <begin position="460"/>
        <end position="474"/>
    </location>
</feature>
<feature type="compositionally biased region" description="Basic residues" evidence="1">
    <location>
        <begin position="481"/>
        <end position="499"/>
    </location>
</feature>
<feature type="compositionally biased region" description="Basic residues" evidence="1">
    <location>
        <begin position="179"/>
        <end position="193"/>
    </location>
</feature>
<gene>
    <name evidence="2" type="ORF">AVDCRST_MAG15-1677</name>
</gene>
<feature type="compositionally biased region" description="Basic residues" evidence="1">
    <location>
        <begin position="370"/>
        <end position="380"/>
    </location>
</feature>
<feature type="compositionally biased region" description="Basic residues" evidence="1">
    <location>
        <begin position="341"/>
        <end position="357"/>
    </location>
</feature>
<feature type="compositionally biased region" description="Basic and acidic residues" evidence="1">
    <location>
        <begin position="118"/>
        <end position="153"/>
    </location>
</feature>
<dbReference type="EMBL" id="CADCUU010000230">
    <property type="protein sequence ID" value="CAA9411434.1"/>
    <property type="molecule type" value="Genomic_DNA"/>
</dbReference>
<organism evidence="2">
    <name type="scientific">uncultured Rubellimicrobium sp</name>
    <dbReference type="NCBI Taxonomy" id="543078"/>
    <lineage>
        <taxon>Bacteria</taxon>
        <taxon>Pseudomonadati</taxon>
        <taxon>Pseudomonadota</taxon>
        <taxon>Alphaproteobacteria</taxon>
        <taxon>Rhodobacterales</taxon>
        <taxon>Roseobacteraceae</taxon>
        <taxon>Rubellimicrobium</taxon>
        <taxon>environmental samples</taxon>
    </lineage>
</organism>
<keyword evidence="2" id="KW-0547">Nucleotide-binding</keyword>
<proteinExistence type="predicted"/>
<feature type="compositionally biased region" description="Basic residues" evidence="1">
    <location>
        <begin position="418"/>
        <end position="431"/>
    </location>
</feature>
<accession>A0A6J4PIX6</accession>
<sequence>GRAHPRIARGVEVLRADPRLVRRVAGALAGHDPRPRGRERGGQVHPHQDDDGPAPPILRRDPGGWRGSHVQGDRRGAAQGCRRHLPGAHGLSRPDRGREHLRLPPRPPAMDRLAPDGCRGRRDDPPPWRDARPPPPRRRADPGRAADRGDRPRHLARGARPHHGRALGLPVGSRGPPPVRHRPQLARSGRGRALHLPPAGGCVRTRRHRHRRARRPPCLHPAHRRRHPAQPRLRDGGPRHGGALRPRAVARHRPDAPPRQGPQPRGRLRGRVLSCERGRDRLLLGPRRRAADRRGAGALRRGPGRIRHRGPRRPAREPPLPQGGAGPGHRLCVGGPAQARPRPHRIHCRQHHAPHARRLCDPLGPPRPPARGRGRRALPRRHADQSGRPRRGGGHAVGRQPAEGHAGQVAQHQSAPPHRGRAHARHRRGRQGRGPPHPARPRGAGGRDPRHLLRPARGPVARRPRPRHARRPPRGRVPGTRGHRGGGHAPRRRREGGRV</sequence>
<keyword evidence="2" id="KW-0067">ATP-binding</keyword>
<feature type="compositionally biased region" description="Basic residues" evidence="1">
    <location>
        <begin position="302"/>
        <end position="313"/>
    </location>
</feature>
<reference evidence="2" key="1">
    <citation type="submission" date="2020-02" db="EMBL/GenBank/DDBJ databases">
        <authorList>
            <person name="Meier V. D."/>
        </authorList>
    </citation>
    <scope>NUCLEOTIDE SEQUENCE</scope>
    <source>
        <strain evidence="2">AVDCRST_MAG15</strain>
    </source>
</reference>
<dbReference type="GO" id="GO:0005524">
    <property type="term" value="F:ATP binding"/>
    <property type="evidence" value="ECO:0007669"/>
    <property type="project" value="UniProtKB-KW"/>
</dbReference>